<comment type="caution">
    <text evidence="1">The sequence shown here is derived from an EMBL/GenBank/DDBJ whole genome shotgun (WGS) entry which is preliminary data.</text>
</comment>
<dbReference type="Proteomes" id="UP000249522">
    <property type="component" value="Unassembled WGS sequence"/>
</dbReference>
<dbReference type="RefSeq" id="WP_111148766.1">
    <property type="nucleotide sequence ID" value="NZ_QKRB01000055.1"/>
</dbReference>
<protein>
    <submittedName>
        <fullName evidence="1">Uncharacterized protein</fullName>
    </submittedName>
</protein>
<name>A0A2W1LRB4_9BACL</name>
<evidence type="ECO:0000313" key="1">
    <source>
        <dbReference type="EMBL" id="PZD93957.1"/>
    </source>
</evidence>
<sequence length="70" mass="7365">MDTSYEVNASFEGAQSVREAELKLMALRASGIMTGRDGHSLTATLDEAVVDRAVQVIRESGGTAGIHSLS</sequence>
<dbReference type="AlphaFoldDB" id="A0A2W1LRB4"/>
<keyword evidence="2" id="KW-1185">Reference proteome</keyword>
<evidence type="ECO:0000313" key="2">
    <source>
        <dbReference type="Proteomes" id="UP000249522"/>
    </source>
</evidence>
<accession>A0A2W1LRB4</accession>
<organism evidence="1 2">
    <name type="scientific">Paenibacillus sambharensis</name>
    <dbReference type="NCBI Taxonomy" id="1803190"/>
    <lineage>
        <taxon>Bacteria</taxon>
        <taxon>Bacillati</taxon>
        <taxon>Bacillota</taxon>
        <taxon>Bacilli</taxon>
        <taxon>Bacillales</taxon>
        <taxon>Paenibacillaceae</taxon>
        <taxon>Paenibacillus</taxon>
    </lineage>
</organism>
<dbReference type="EMBL" id="QKRB01000055">
    <property type="protein sequence ID" value="PZD93957.1"/>
    <property type="molecule type" value="Genomic_DNA"/>
</dbReference>
<reference evidence="1 2" key="1">
    <citation type="submission" date="2018-06" db="EMBL/GenBank/DDBJ databases">
        <title>Paenibacillus imtechensis sp. nov.</title>
        <authorList>
            <person name="Pinnaka A.K."/>
            <person name="Singh H."/>
            <person name="Kaur M."/>
        </authorList>
    </citation>
    <scope>NUCLEOTIDE SEQUENCE [LARGE SCALE GENOMIC DNA]</scope>
    <source>
        <strain evidence="1 2">SMB1</strain>
    </source>
</reference>
<dbReference type="OrthoDB" id="2627978at2"/>
<proteinExistence type="predicted"/>
<gene>
    <name evidence="1" type="ORF">DNH61_20935</name>
</gene>